<keyword evidence="8" id="KW-0443">Lipid metabolism</keyword>
<keyword evidence="12" id="KW-0012">Acyltransferase</keyword>
<organism evidence="15 16">
    <name type="scientific">Dibothriocephalus latus</name>
    <name type="common">Fish tapeworm</name>
    <name type="synonym">Diphyllobothrium latum</name>
    <dbReference type="NCBI Taxonomy" id="60516"/>
    <lineage>
        <taxon>Eukaryota</taxon>
        <taxon>Metazoa</taxon>
        <taxon>Spiralia</taxon>
        <taxon>Lophotrochozoa</taxon>
        <taxon>Platyhelminthes</taxon>
        <taxon>Cestoda</taxon>
        <taxon>Eucestoda</taxon>
        <taxon>Diphyllobothriidea</taxon>
        <taxon>Diphyllobothriidae</taxon>
        <taxon>Dibothriocephalus</taxon>
    </lineage>
</organism>
<dbReference type="InterPro" id="IPR045252">
    <property type="entry name" value="LPCAT1-like"/>
</dbReference>
<dbReference type="PANTHER" id="PTHR23063:SF52">
    <property type="entry name" value="LYSOPHOSPHATIDYLCHOLINE ACYLTRANSFERASE"/>
    <property type="match status" value="1"/>
</dbReference>
<dbReference type="GO" id="GO:0016020">
    <property type="term" value="C:membrane"/>
    <property type="evidence" value="ECO:0007669"/>
    <property type="project" value="UniProtKB-SubCell"/>
</dbReference>
<dbReference type="Proteomes" id="UP000281553">
    <property type="component" value="Unassembled WGS sequence"/>
</dbReference>
<name>A0A3P7LWN2_DIBLA</name>
<dbReference type="GO" id="GO:0005783">
    <property type="term" value="C:endoplasmic reticulum"/>
    <property type="evidence" value="ECO:0007669"/>
    <property type="project" value="TreeGrafter"/>
</dbReference>
<dbReference type="SUPFAM" id="SSF69593">
    <property type="entry name" value="Glycerol-3-phosphate (1)-acyltransferase"/>
    <property type="match status" value="1"/>
</dbReference>
<comment type="pathway">
    <text evidence="2">Lipid metabolism.</text>
</comment>
<dbReference type="CDD" id="cd07991">
    <property type="entry name" value="LPLAT_LPCAT1-like"/>
    <property type="match status" value="1"/>
</dbReference>
<evidence type="ECO:0000256" key="6">
    <source>
        <dbReference type="ARBA" id="ARBA00022692"/>
    </source>
</evidence>
<comment type="similarity">
    <text evidence="3">Belongs to the 1-acyl-sn-glycerol-3-phosphate acyltransferase family.</text>
</comment>
<dbReference type="InterPro" id="IPR002123">
    <property type="entry name" value="Plipid/glycerol_acylTrfase"/>
</dbReference>
<evidence type="ECO:0000259" key="14">
    <source>
        <dbReference type="SMART" id="SM00563"/>
    </source>
</evidence>
<keyword evidence="4" id="KW-0444">Lipid biosynthesis</keyword>
<evidence type="ECO:0000256" key="9">
    <source>
        <dbReference type="ARBA" id="ARBA00023136"/>
    </source>
</evidence>
<evidence type="ECO:0000313" key="15">
    <source>
        <dbReference type="EMBL" id="VDN14518.1"/>
    </source>
</evidence>
<evidence type="ECO:0000256" key="13">
    <source>
        <dbReference type="ARBA" id="ARBA00025707"/>
    </source>
</evidence>
<keyword evidence="7" id="KW-1133">Transmembrane helix</keyword>
<evidence type="ECO:0000256" key="10">
    <source>
        <dbReference type="ARBA" id="ARBA00023209"/>
    </source>
</evidence>
<evidence type="ECO:0000313" key="16">
    <source>
        <dbReference type="Proteomes" id="UP000281553"/>
    </source>
</evidence>
<evidence type="ECO:0000256" key="3">
    <source>
        <dbReference type="ARBA" id="ARBA00008655"/>
    </source>
</evidence>
<comment type="pathway">
    <text evidence="13">Phospholipid metabolism.</text>
</comment>
<accession>A0A3P7LWN2</accession>
<keyword evidence="5" id="KW-0808">Transferase</keyword>
<evidence type="ECO:0000256" key="5">
    <source>
        <dbReference type="ARBA" id="ARBA00022679"/>
    </source>
</evidence>
<comment type="subcellular location">
    <subcellularLocation>
        <location evidence="1">Membrane</location>
    </subcellularLocation>
</comment>
<dbReference type="PANTHER" id="PTHR23063">
    <property type="entry name" value="PHOSPHOLIPID ACYLTRANSFERASE"/>
    <property type="match status" value="1"/>
</dbReference>
<dbReference type="GO" id="GO:0008654">
    <property type="term" value="P:phospholipid biosynthetic process"/>
    <property type="evidence" value="ECO:0007669"/>
    <property type="project" value="UniProtKB-KW"/>
</dbReference>
<evidence type="ECO:0000256" key="2">
    <source>
        <dbReference type="ARBA" id="ARBA00005189"/>
    </source>
</evidence>
<evidence type="ECO:0000256" key="4">
    <source>
        <dbReference type="ARBA" id="ARBA00022516"/>
    </source>
</evidence>
<dbReference type="EMBL" id="UYRU01059520">
    <property type="protein sequence ID" value="VDN14518.1"/>
    <property type="molecule type" value="Genomic_DNA"/>
</dbReference>
<evidence type="ECO:0000256" key="7">
    <source>
        <dbReference type="ARBA" id="ARBA00022989"/>
    </source>
</evidence>
<dbReference type="OrthoDB" id="272512at2759"/>
<evidence type="ECO:0000256" key="11">
    <source>
        <dbReference type="ARBA" id="ARBA00023264"/>
    </source>
</evidence>
<dbReference type="Pfam" id="PF01553">
    <property type="entry name" value="Acyltransferase"/>
    <property type="match status" value="1"/>
</dbReference>
<dbReference type="SMART" id="SM00563">
    <property type="entry name" value="PlsC"/>
    <property type="match status" value="1"/>
</dbReference>
<keyword evidence="10" id="KW-0594">Phospholipid biosynthesis</keyword>
<keyword evidence="11" id="KW-1208">Phospholipid metabolism</keyword>
<protein>
    <recommendedName>
        <fullName evidence="14">Phospholipid/glycerol acyltransferase domain-containing protein</fullName>
    </recommendedName>
</protein>
<evidence type="ECO:0000256" key="12">
    <source>
        <dbReference type="ARBA" id="ARBA00023315"/>
    </source>
</evidence>
<dbReference type="GO" id="GO:0008374">
    <property type="term" value="F:O-acyltransferase activity"/>
    <property type="evidence" value="ECO:0007669"/>
    <property type="project" value="InterPro"/>
</dbReference>
<keyword evidence="9" id="KW-0472">Membrane</keyword>
<reference evidence="15 16" key="1">
    <citation type="submission" date="2018-11" db="EMBL/GenBank/DDBJ databases">
        <authorList>
            <consortium name="Pathogen Informatics"/>
        </authorList>
    </citation>
    <scope>NUCLEOTIDE SEQUENCE [LARGE SCALE GENOMIC DNA]</scope>
</reference>
<sequence>MGTNKIIRFFFQEKLPLSSFGASLIVLLNNKDVITVCKVDIRWHFPFPKIRHLIAKGYVVCDLPSQFNVDVFRNQATKCNTLLCGLEMLACLRRANPFLALIKKQETIDCGKMESKSPFHELTPDEVPYRNPFVHRFSIPPLRRFQVTCSLQTVLLPLFNFFGRLVFFFAGFQWITTKGTRASPDEAPIIVLAPHSSFFDSLLVVALGLPSVVGKTETANSPIGCLIKMTQPILVNRDDPSSRQNTLREINRRSQSNGEWPQILIFPEGTCTNRSCLINYKQGTSVSSTFYSLFCEIYLQFIPQNPPNLSWAVSAVCFLMSQLQTCSP</sequence>
<feature type="domain" description="Phospholipid/glycerol acyltransferase" evidence="14">
    <location>
        <begin position="189"/>
        <end position="299"/>
    </location>
</feature>
<keyword evidence="16" id="KW-1185">Reference proteome</keyword>
<dbReference type="AlphaFoldDB" id="A0A3P7LWN2"/>
<dbReference type="GO" id="GO:0042171">
    <property type="term" value="F:lysophosphatidic acid acyltransferase activity"/>
    <property type="evidence" value="ECO:0007669"/>
    <property type="project" value="TreeGrafter"/>
</dbReference>
<gene>
    <name evidence="15" type="ORF">DILT_LOCUS10349</name>
</gene>
<proteinExistence type="inferred from homology"/>
<evidence type="ECO:0000256" key="8">
    <source>
        <dbReference type="ARBA" id="ARBA00023098"/>
    </source>
</evidence>
<keyword evidence="6" id="KW-0812">Transmembrane</keyword>
<evidence type="ECO:0000256" key="1">
    <source>
        <dbReference type="ARBA" id="ARBA00004370"/>
    </source>
</evidence>